<dbReference type="Pfam" id="PF03372">
    <property type="entry name" value="Exo_endo_phos"/>
    <property type="match status" value="1"/>
</dbReference>
<dbReference type="GO" id="GO:0003824">
    <property type="term" value="F:catalytic activity"/>
    <property type="evidence" value="ECO:0007669"/>
    <property type="project" value="InterPro"/>
</dbReference>
<dbReference type="SUPFAM" id="SSF56219">
    <property type="entry name" value="DNase I-like"/>
    <property type="match status" value="1"/>
</dbReference>
<evidence type="ECO:0000259" key="1">
    <source>
        <dbReference type="Pfam" id="PF03372"/>
    </source>
</evidence>
<protein>
    <submittedName>
        <fullName evidence="3">Craniofacial development protein 2-like</fullName>
    </submittedName>
</protein>
<dbReference type="CDD" id="cd09076">
    <property type="entry name" value="L1-EN"/>
    <property type="match status" value="1"/>
</dbReference>
<keyword evidence="2" id="KW-1185">Reference proteome</keyword>
<gene>
    <name evidence="3" type="primary">LOC106743953</name>
</gene>
<dbReference type="OrthoDB" id="7536850at2759"/>
<dbReference type="GeneID" id="106743953"/>
<proteinExistence type="predicted"/>
<dbReference type="KEGG" id="dqu:106743953"/>
<accession>A0A6P3X658</accession>
<dbReference type="RefSeq" id="XP_014473798.1">
    <property type="nucleotide sequence ID" value="XM_014618312.1"/>
</dbReference>
<reference evidence="3" key="1">
    <citation type="submission" date="2025-08" db="UniProtKB">
        <authorList>
            <consortium name="RefSeq"/>
        </authorList>
    </citation>
    <scope>IDENTIFICATION</scope>
</reference>
<dbReference type="InterPro" id="IPR036691">
    <property type="entry name" value="Endo/exonu/phosph_ase_sf"/>
</dbReference>
<evidence type="ECO:0000313" key="3">
    <source>
        <dbReference type="RefSeq" id="XP_014473798.1"/>
    </source>
</evidence>
<dbReference type="PANTHER" id="PTHR23227:SF67">
    <property type="entry name" value="CRANIOFACIAL DEVELOPMENT PROTEIN 2-LIKE"/>
    <property type="match status" value="1"/>
</dbReference>
<evidence type="ECO:0000313" key="2">
    <source>
        <dbReference type="Proteomes" id="UP000515204"/>
    </source>
</evidence>
<dbReference type="Gene3D" id="3.60.10.10">
    <property type="entry name" value="Endonuclease/exonuclease/phosphatase"/>
    <property type="match status" value="1"/>
</dbReference>
<dbReference type="InterPro" id="IPR005135">
    <property type="entry name" value="Endo/exonuclease/phosphatase"/>
</dbReference>
<dbReference type="PANTHER" id="PTHR23227">
    <property type="entry name" value="BUCENTAUR RELATED"/>
    <property type="match status" value="1"/>
</dbReference>
<organism evidence="2 3">
    <name type="scientific">Dinoponera quadriceps</name>
    <name type="common">South American ant</name>
    <dbReference type="NCBI Taxonomy" id="609295"/>
    <lineage>
        <taxon>Eukaryota</taxon>
        <taxon>Metazoa</taxon>
        <taxon>Ecdysozoa</taxon>
        <taxon>Arthropoda</taxon>
        <taxon>Hexapoda</taxon>
        <taxon>Insecta</taxon>
        <taxon>Pterygota</taxon>
        <taxon>Neoptera</taxon>
        <taxon>Endopterygota</taxon>
        <taxon>Hymenoptera</taxon>
        <taxon>Apocrita</taxon>
        <taxon>Aculeata</taxon>
        <taxon>Formicoidea</taxon>
        <taxon>Formicidae</taxon>
        <taxon>Ponerinae</taxon>
        <taxon>Ponerini</taxon>
        <taxon>Dinoponera</taxon>
    </lineage>
</organism>
<dbReference type="AlphaFoldDB" id="A0A6P3X658"/>
<feature type="domain" description="Endonuclease/exonuclease/phosphatase" evidence="1">
    <location>
        <begin position="57"/>
        <end position="267"/>
    </location>
</feature>
<dbReference type="Proteomes" id="UP000515204">
    <property type="component" value="Unplaced"/>
</dbReference>
<name>A0A6P3X658_DINQU</name>
<sequence length="272" mass="31335">MGLYDGKTGFAAVAPPCGRHPYIRKTKYAEKPQSKLRNRTEHWQRLRQKNMVFEFSTWNVRTLYKTGDLLSVISQIGKYKLPVVAVQETRRHGNGINDVKGHSVLYSGKKKGTHESGVAFIANQTFKNNIIDQAINDRICTMQIRMKFYNITMINIYAPTEDKKPNIKDEFYNKLETMLDDVPSNDVKIVLGDYNAQIGKEKEFRKIVRRNSLHDVSNDNGKRMIDFAESGNLIVSSTQFARKDIHKQTWRSPDGKTTIQIDHILIDKRRAS</sequence>
<dbReference type="InterPro" id="IPR027124">
    <property type="entry name" value="Swc5/CFDP1/2"/>
</dbReference>